<feature type="non-terminal residue" evidence="1">
    <location>
        <position position="154"/>
    </location>
</feature>
<dbReference type="AlphaFoldDB" id="A0AAD7ZJA9"/>
<comment type="caution">
    <text evidence="1">The sequence shown here is derived from an EMBL/GenBank/DDBJ whole genome shotgun (WGS) entry which is preliminary data.</text>
</comment>
<proteinExistence type="predicted"/>
<reference evidence="1" key="2">
    <citation type="submission" date="2023-05" db="EMBL/GenBank/DDBJ databases">
        <authorList>
            <person name="Fouks B."/>
        </authorList>
    </citation>
    <scope>NUCLEOTIDE SEQUENCE</scope>
    <source>
        <strain evidence="1">Stay&amp;Tobe</strain>
        <tissue evidence="1">Testes</tissue>
    </source>
</reference>
<dbReference type="Proteomes" id="UP001233999">
    <property type="component" value="Unassembled WGS sequence"/>
</dbReference>
<accession>A0AAD7ZJA9</accession>
<keyword evidence="2" id="KW-1185">Reference proteome</keyword>
<evidence type="ECO:0000313" key="1">
    <source>
        <dbReference type="EMBL" id="KAJ9581466.1"/>
    </source>
</evidence>
<organism evidence="1 2">
    <name type="scientific">Diploptera punctata</name>
    <name type="common">Pacific beetle cockroach</name>
    <dbReference type="NCBI Taxonomy" id="6984"/>
    <lineage>
        <taxon>Eukaryota</taxon>
        <taxon>Metazoa</taxon>
        <taxon>Ecdysozoa</taxon>
        <taxon>Arthropoda</taxon>
        <taxon>Hexapoda</taxon>
        <taxon>Insecta</taxon>
        <taxon>Pterygota</taxon>
        <taxon>Neoptera</taxon>
        <taxon>Polyneoptera</taxon>
        <taxon>Dictyoptera</taxon>
        <taxon>Blattodea</taxon>
        <taxon>Blaberoidea</taxon>
        <taxon>Blaberidae</taxon>
        <taxon>Diplopterinae</taxon>
        <taxon>Diploptera</taxon>
    </lineage>
</organism>
<evidence type="ECO:0000313" key="2">
    <source>
        <dbReference type="Proteomes" id="UP001233999"/>
    </source>
</evidence>
<reference evidence="1" key="1">
    <citation type="journal article" date="2023" name="IScience">
        <title>Live-bearing cockroach genome reveals convergent evolutionary mechanisms linked to viviparity in insects and beyond.</title>
        <authorList>
            <person name="Fouks B."/>
            <person name="Harrison M.C."/>
            <person name="Mikhailova A.A."/>
            <person name="Marchal E."/>
            <person name="English S."/>
            <person name="Carruthers M."/>
            <person name="Jennings E.C."/>
            <person name="Chiamaka E.L."/>
            <person name="Frigard R.A."/>
            <person name="Pippel M."/>
            <person name="Attardo G.M."/>
            <person name="Benoit J.B."/>
            <person name="Bornberg-Bauer E."/>
            <person name="Tobe S.S."/>
        </authorList>
    </citation>
    <scope>NUCLEOTIDE SEQUENCE</scope>
    <source>
        <strain evidence="1">Stay&amp;Tobe</strain>
    </source>
</reference>
<protein>
    <submittedName>
        <fullName evidence="1">Uncharacterized protein</fullName>
    </submittedName>
</protein>
<dbReference type="EMBL" id="JASPKZ010007916">
    <property type="protein sequence ID" value="KAJ9581466.1"/>
    <property type="molecule type" value="Genomic_DNA"/>
</dbReference>
<sequence length="154" mass="16975">MKDNRSEIQEEHAVKSNDFQHVINALLNIESGIDKQSIGNAKIIACSVKKETTKIASNNIFCTGSQSLLMDEGDMDHNDFQLRNKSLQDADHSTDEESKIGDGTTAAHNVTEEGILTDLENESPSNTEACVPHRVQMGQNVPNYSLLSFKVENV</sequence>
<name>A0AAD7ZJA9_DIPPU</name>
<gene>
    <name evidence="1" type="ORF">L9F63_023353</name>
</gene>